<evidence type="ECO:0000313" key="2">
    <source>
        <dbReference type="Proteomes" id="UP000297703"/>
    </source>
</evidence>
<dbReference type="EMBL" id="QXTE01000049">
    <property type="protein sequence ID" value="TFK09738.1"/>
    <property type="molecule type" value="Genomic_DNA"/>
</dbReference>
<evidence type="ECO:0000313" key="1">
    <source>
        <dbReference type="EMBL" id="TFK09738.1"/>
    </source>
</evidence>
<dbReference type="Proteomes" id="UP000297703">
    <property type="component" value="Unassembled WGS sequence"/>
</dbReference>
<protein>
    <submittedName>
        <fullName evidence="1">Cancer-associated protein 1 protein-like</fullName>
    </submittedName>
</protein>
<dbReference type="AlphaFoldDB" id="A0A4D9EQU5"/>
<accession>A0A4D9EQU5</accession>
<sequence length="141" mass="16321">MESMQNNNNRINIILCWKVSMRLKVISQRWSRRRVYPSRPSHAPQNNGIQNASSISIVSREELCWVILPSSICQNFEQMHFFGLRNLPLREAVDIAPSLERPRSARPVKPCCQQGGEGKHQVDLQPFQWHKTSVPMVQCLQ</sequence>
<gene>
    <name evidence="1" type="ORF">DR999_PMT07128</name>
</gene>
<reference evidence="1 2" key="1">
    <citation type="submission" date="2019-04" db="EMBL/GenBank/DDBJ databases">
        <title>Draft genome of the big-headed turtle Platysternon megacephalum.</title>
        <authorList>
            <person name="Gong S."/>
        </authorList>
    </citation>
    <scope>NUCLEOTIDE SEQUENCE [LARGE SCALE GENOMIC DNA]</scope>
    <source>
        <strain evidence="1">DO16091913</strain>
        <tissue evidence="1">Muscle</tissue>
    </source>
</reference>
<comment type="caution">
    <text evidence="1">The sequence shown here is derived from an EMBL/GenBank/DDBJ whole genome shotgun (WGS) entry which is preliminary data.</text>
</comment>
<keyword evidence="2" id="KW-1185">Reference proteome</keyword>
<name>A0A4D9EQU5_9SAUR</name>
<organism evidence="1 2">
    <name type="scientific">Platysternon megacephalum</name>
    <name type="common">big-headed turtle</name>
    <dbReference type="NCBI Taxonomy" id="55544"/>
    <lineage>
        <taxon>Eukaryota</taxon>
        <taxon>Metazoa</taxon>
        <taxon>Chordata</taxon>
        <taxon>Craniata</taxon>
        <taxon>Vertebrata</taxon>
        <taxon>Euteleostomi</taxon>
        <taxon>Archelosauria</taxon>
        <taxon>Testudinata</taxon>
        <taxon>Testudines</taxon>
        <taxon>Cryptodira</taxon>
        <taxon>Durocryptodira</taxon>
        <taxon>Testudinoidea</taxon>
        <taxon>Platysternidae</taxon>
        <taxon>Platysternon</taxon>
    </lineage>
</organism>
<reference evidence="1 2" key="2">
    <citation type="submission" date="2019-04" db="EMBL/GenBank/DDBJ databases">
        <title>The genome sequence of big-headed turtle.</title>
        <authorList>
            <person name="Gong S."/>
        </authorList>
    </citation>
    <scope>NUCLEOTIDE SEQUENCE [LARGE SCALE GENOMIC DNA]</scope>
    <source>
        <strain evidence="1">DO16091913</strain>
        <tissue evidence="1">Muscle</tissue>
    </source>
</reference>
<proteinExistence type="predicted"/>